<accession>A0ABS3JTJ8</accession>
<gene>
    <name evidence="1" type="ORF">J2I46_32595</name>
</gene>
<sequence length="367" mass="39727">AFHFQILVDTYGNIPYTNALQGLTVAQPTYDTGVAVYEDLFKQLDAALALFASGETRAAAGETISNPGVNDIMYQGNINSWRRLANTLKLRMILRQSERTDRQTFIQAALTTLKASPYGFITTADQGATINPGYTNSTNQQNPLYATFGNGVNGQPVENNNIYRAGGYAVNFLINTQDSRIFGFYNPVSGSSFGATFFGTISPLVNSQTSSIGPGVLQSSTQDAVILSTVESLFIQAEAVQRGYITGNAKTLYESAITQSYADLGIQDDAGTAADYARQFLDSGSPNVTWDAATNKLTLILTQKWNSLNGTAPFEAWSDFRRTGIPAVPISQDPSTSVKQIPSRLLYPQTETQYNETAVKAQGTDSQ</sequence>
<proteinExistence type="predicted"/>
<dbReference type="Pfam" id="PF12771">
    <property type="entry name" value="SusD-like_2"/>
    <property type="match status" value="1"/>
</dbReference>
<keyword evidence="2" id="KW-1185">Reference proteome</keyword>
<dbReference type="SUPFAM" id="SSF48452">
    <property type="entry name" value="TPR-like"/>
    <property type="match status" value="1"/>
</dbReference>
<organism evidence="1 2">
    <name type="scientific">Fibrella forsythiae</name>
    <dbReference type="NCBI Taxonomy" id="2817061"/>
    <lineage>
        <taxon>Bacteria</taxon>
        <taxon>Pseudomonadati</taxon>
        <taxon>Bacteroidota</taxon>
        <taxon>Cytophagia</taxon>
        <taxon>Cytophagales</taxon>
        <taxon>Spirosomataceae</taxon>
        <taxon>Fibrella</taxon>
    </lineage>
</organism>
<dbReference type="InterPro" id="IPR011990">
    <property type="entry name" value="TPR-like_helical_dom_sf"/>
</dbReference>
<evidence type="ECO:0000313" key="1">
    <source>
        <dbReference type="EMBL" id="MBO0953352.1"/>
    </source>
</evidence>
<evidence type="ECO:0000313" key="2">
    <source>
        <dbReference type="Proteomes" id="UP000664628"/>
    </source>
</evidence>
<keyword evidence="1" id="KW-0449">Lipoprotein</keyword>
<protein>
    <submittedName>
        <fullName evidence="1">SusD/RagB family nutrient-binding outer membrane lipoprotein</fullName>
    </submittedName>
</protein>
<reference evidence="1 2" key="1">
    <citation type="submission" date="2021-03" db="EMBL/GenBank/DDBJ databases">
        <title>Fibrella sp. HMF5405 genome sequencing and assembly.</title>
        <authorList>
            <person name="Kang H."/>
            <person name="Kim H."/>
            <person name="Bae S."/>
            <person name="Joh K."/>
        </authorList>
    </citation>
    <scope>NUCLEOTIDE SEQUENCE [LARGE SCALE GENOMIC DNA]</scope>
    <source>
        <strain evidence="1 2">HMF5405</strain>
    </source>
</reference>
<dbReference type="Gene3D" id="1.25.40.390">
    <property type="match status" value="1"/>
</dbReference>
<feature type="non-terminal residue" evidence="1">
    <location>
        <position position="1"/>
    </location>
</feature>
<name>A0ABS3JTJ8_9BACT</name>
<comment type="caution">
    <text evidence="1">The sequence shown here is derived from an EMBL/GenBank/DDBJ whole genome shotgun (WGS) entry which is preliminary data.</text>
</comment>
<dbReference type="EMBL" id="JAFMYW010000053">
    <property type="protein sequence ID" value="MBO0953352.1"/>
    <property type="molecule type" value="Genomic_DNA"/>
</dbReference>
<dbReference type="InterPro" id="IPR041662">
    <property type="entry name" value="SusD-like_2"/>
</dbReference>
<feature type="non-terminal residue" evidence="1">
    <location>
        <position position="367"/>
    </location>
</feature>
<dbReference type="Proteomes" id="UP000664628">
    <property type="component" value="Unassembled WGS sequence"/>
</dbReference>
<dbReference type="RefSeq" id="WP_207333304.1">
    <property type="nucleotide sequence ID" value="NZ_JAFMYW010000053.1"/>
</dbReference>